<name>A0ABR9CR28_9HYPH</name>
<dbReference type="RefSeq" id="WP_192148971.1">
    <property type="nucleotide sequence ID" value="NZ_JACYXI010000009.1"/>
</dbReference>
<gene>
    <name evidence="2" type="ORF">IG616_15035</name>
</gene>
<keyword evidence="1" id="KW-0732">Signal</keyword>
<keyword evidence="3" id="KW-1185">Reference proteome</keyword>
<evidence type="ECO:0000313" key="3">
    <source>
        <dbReference type="Proteomes" id="UP000632063"/>
    </source>
</evidence>
<evidence type="ECO:0000256" key="1">
    <source>
        <dbReference type="SAM" id="SignalP"/>
    </source>
</evidence>
<dbReference type="EMBL" id="JACYXI010000009">
    <property type="protein sequence ID" value="MBD8892855.1"/>
    <property type="molecule type" value="Genomic_DNA"/>
</dbReference>
<proteinExistence type="predicted"/>
<protein>
    <submittedName>
        <fullName evidence="2">Uncharacterized protein</fullName>
    </submittedName>
</protein>
<reference evidence="2 3" key="2">
    <citation type="journal article" date="2021" name="Int. J. Syst. Evol. Microbiol.">
        <title>Roseibium litorale sp. nov., isolated from a tidal flat sediment and proposal for the reclassification of Labrenzia polysiphoniae as Roseibium polysiphoniae comb. nov.</title>
        <authorList>
            <person name="Liu Y."/>
            <person name="Pei T."/>
            <person name="Du J."/>
            <person name="Chao M."/>
            <person name="Deng M.R."/>
            <person name="Zhu H."/>
        </authorList>
    </citation>
    <scope>NUCLEOTIDE SEQUENCE [LARGE SCALE GENOMIC DNA]</scope>
    <source>
        <strain evidence="2 3">4C16A</strain>
    </source>
</reference>
<organism evidence="2 3">
    <name type="scientific">Roseibium litorale</name>
    <dbReference type="NCBI Taxonomy" id="2803841"/>
    <lineage>
        <taxon>Bacteria</taxon>
        <taxon>Pseudomonadati</taxon>
        <taxon>Pseudomonadota</taxon>
        <taxon>Alphaproteobacteria</taxon>
        <taxon>Hyphomicrobiales</taxon>
        <taxon>Stappiaceae</taxon>
        <taxon>Roseibium</taxon>
    </lineage>
</organism>
<sequence length="105" mass="10633">MKITYKPLITLRPWMLCLGLAIAGAGNALQAATPSVAGRVTPSGIDHADAGALKSPQAATVTAKSTKGDAQISLSGVKPRQIRCVSGADMTSCTGWPVATLVASN</sequence>
<reference evidence="3" key="1">
    <citation type="submission" date="2020-09" db="EMBL/GenBank/DDBJ databases">
        <title>The genome sequence of strain Labrenzia suaedae 4C16A.</title>
        <authorList>
            <person name="Liu Y."/>
        </authorList>
    </citation>
    <scope>NUCLEOTIDE SEQUENCE [LARGE SCALE GENOMIC DNA]</scope>
    <source>
        <strain evidence="3">4C16A</strain>
    </source>
</reference>
<feature type="chain" id="PRO_5046501320" evidence="1">
    <location>
        <begin position="32"/>
        <end position="105"/>
    </location>
</feature>
<accession>A0ABR9CR28</accession>
<dbReference type="Proteomes" id="UP000632063">
    <property type="component" value="Unassembled WGS sequence"/>
</dbReference>
<feature type="signal peptide" evidence="1">
    <location>
        <begin position="1"/>
        <end position="31"/>
    </location>
</feature>
<comment type="caution">
    <text evidence="2">The sequence shown here is derived from an EMBL/GenBank/DDBJ whole genome shotgun (WGS) entry which is preliminary data.</text>
</comment>
<evidence type="ECO:0000313" key="2">
    <source>
        <dbReference type="EMBL" id="MBD8892855.1"/>
    </source>
</evidence>